<sequence>MKGSLCKMRREALGTAQNLKTSSEFELNEDLLTMSDKSSFLLFDEIYGGKRALGFSSAEGKNILKSNEEFFLDGTFKSCPMQFKQVFTIHTDIGSSDEVTNVLPVAYLLLEDKTKSTYVKVFSTMKRLGWSPKKIKIDFEAALQEALDDVFPEADLSGCI</sequence>
<name>A0A7R9K2G4_TIMGE</name>
<feature type="domain" description="MULE transposase" evidence="1">
    <location>
        <begin position="71"/>
        <end position="160"/>
    </location>
</feature>
<evidence type="ECO:0000259" key="1">
    <source>
        <dbReference type="Pfam" id="PF10551"/>
    </source>
</evidence>
<organism evidence="2">
    <name type="scientific">Timema genevievae</name>
    <name type="common">Walking stick</name>
    <dbReference type="NCBI Taxonomy" id="629358"/>
    <lineage>
        <taxon>Eukaryota</taxon>
        <taxon>Metazoa</taxon>
        <taxon>Ecdysozoa</taxon>
        <taxon>Arthropoda</taxon>
        <taxon>Hexapoda</taxon>
        <taxon>Insecta</taxon>
        <taxon>Pterygota</taxon>
        <taxon>Neoptera</taxon>
        <taxon>Polyneoptera</taxon>
        <taxon>Phasmatodea</taxon>
        <taxon>Timematodea</taxon>
        <taxon>Timematoidea</taxon>
        <taxon>Timematidae</taxon>
        <taxon>Timema</taxon>
    </lineage>
</organism>
<reference evidence="2" key="1">
    <citation type="submission" date="2020-11" db="EMBL/GenBank/DDBJ databases">
        <authorList>
            <person name="Tran Van P."/>
        </authorList>
    </citation>
    <scope>NUCLEOTIDE SEQUENCE</scope>
</reference>
<dbReference type="InterPro" id="IPR018289">
    <property type="entry name" value="MULE_transposase_dom"/>
</dbReference>
<evidence type="ECO:0000313" key="2">
    <source>
        <dbReference type="EMBL" id="CAD7600175.1"/>
    </source>
</evidence>
<accession>A0A7R9K2G4</accession>
<dbReference type="EMBL" id="OE842483">
    <property type="protein sequence ID" value="CAD7600175.1"/>
    <property type="molecule type" value="Genomic_DNA"/>
</dbReference>
<proteinExistence type="predicted"/>
<dbReference type="Pfam" id="PF10551">
    <property type="entry name" value="MULE"/>
    <property type="match status" value="1"/>
</dbReference>
<gene>
    <name evidence="2" type="ORF">TGEB3V08_LOCUS7568</name>
</gene>
<dbReference type="AlphaFoldDB" id="A0A7R9K2G4"/>
<protein>
    <recommendedName>
        <fullName evidence="1">MULE transposase domain-containing protein</fullName>
    </recommendedName>
</protein>